<dbReference type="AlphaFoldDB" id="A0A3A8R2Z9"/>
<proteinExistence type="predicted"/>
<feature type="transmembrane region" description="Helical" evidence="1">
    <location>
        <begin position="36"/>
        <end position="57"/>
    </location>
</feature>
<evidence type="ECO:0000313" key="3">
    <source>
        <dbReference type="Proteomes" id="UP000267003"/>
    </source>
</evidence>
<organism evidence="2 3">
    <name type="scientific">Corallococcus aberystwythensis</name>
    <dbReference type="NCBI Taxonomy" id="2316722"/>
    <lineage>
        <taxon>Bacteria</taxon>
        <taxon>Pseudomonadati</taxon>
        <taxon>Myxococcota</taxon>
        <taxon>Myxococcia</taxon>
        <taxon>Myxococcales</taxon>
        <taxon>Cystobacterineae</taxon>
        <taxon>Myxococcaceae</taxon>
        <taxon>Corallococcus</taxon>
    </lineage>
</organism>
<reference evidence="3" key="1">
    <citation type="submission" date="2018-09" db="EMBL/GenBank/DDBJ databases">
        <authorList>
            <person name="Livingstone P.G."/>
            <person name="Whitworth D.E."/>
        </authorList>
    </citation>
    <scope>NUCLEOTIDE SEQUENCE [LARGE SCALE GENOMIC DNA]</scope>
    <source>
        <strain evidence="3">AB050A</strain>
    </source>
</reference>
<protein>
    <submittedName>
        <fullName evidence="2">Uncharacterized protein</fullName>
    </submittedName>
</protein>
<keyword evidence="1" id="KW-0472">Membrane</keyword>
<dbReference type="RefSeq" id="WP_120554600.1">
    <property type="nucleotide sequence ID" value="NZ_RAWK01000032.1"/>
</dbReference>
<keyword evidence="1" id="KW-1133">Transmembrane helix</keyword>
<gene>
    <name evidence="2" type="ORF">D7W81_07275</name>
</gene>
<keyword evidence="1" id="KW-0812">Transmembrane</keyword>
<dbReference type="Proteomes" id="UP000267003">
    <property type="component" value="Unassembled WGS sequence"/>
</dbReference>
<keyword evidence="3" id="KW-1185">Reference proteome</keyword>
<evidence type="ECO:0000313" key="2">
    <source>
        <dbReference type="EMBL" id="RKH71562.1"/>
    </source>
</evidence>
<evidence type="ECO:0000256" key="1">
    <source>
        <dbReference type="SAM" id="Phobius"/>
    </source>
</evidence>
<sequence length="108" mass="11812">MKVFKWLARVVAWAVLPLLLLMGVEALSGDSGSGLLGWGMVFLGIPIGVLYLLTGLFPTYAVNWDPVGAPLFWALGFLVQGLLLERAAWGLARAIRAWAERLRTRCVS</sequence>
<comment type="caution">
    <text evidence="2">The sequence shown here is derived from an EMBL/GenBank/DDBJ whole genome shotgun (WGS) entry which is preliminary data.</text>
</comment>
<accession>A0A3A8R2Z9</accession>
<feature type="transmembrane region" description="Helical" evidence="1">
    <location>
        <begin position="69"/>
        <end position="89"/>
    </location>
</feature>
<name>A0A3A8R2Z9_9BACT</name>
<dbReference type="EMBL" id="RAWK01000032">
    <property type="protein sequence ID" value="RKH71562.1"/>
    <property type="molecule type" value="Genomic_DNA"/>
</dbReference>